<keyword evidence="2" id="KW-1185">Reference proteome</keyword>
<proteinExistence type="predicted"/>
<evidence type="ECO:0000313" key="2">
    <source>
        <dbReference type="Proteomes" id="UP000283269"/>
    </source>
</evidence>
<dbReference type="AlphaFoldDB" id="A0A409XWM1"/>
<sequence length="180" mass="18717">MVTLMDVVSWTPAATVTLTDAANSMLAATVTREDALKTGAIWRLAAMVTLMDVANSMLAATVTLMGAATSMLAATVTREDALKTGAISMLAATETLTAVVNSRPAATVTLGGALKTAANSRLADTVLARATGDPSKSSFKHQNRLLSSLQIITSRLPSLCINRMLTVVMNSQISKCLTTS</sequence>
<reference evidence="1 2" key="1">
    <citation type="journal article" date="2018" name="Evol. Lett.">
        <title>Horizontal gene cluster transfer increased hallucinogenic mushroom diversity.</title>
        <authorList>
            <person name="Reynolds H.T."/>
            <person name="Vijayakumar V."/>
            <person name="Gluck-Thaler E."/>
            <person name="Korotkin H.B."/>
            <person name="Matheny P.B."/>
            <person name="Slot J.C."/>
        </authorList>
    </citation>
    <scope>NUCLEOTIDE SEQUENCE [LARGE SCALE GENOMIC DNA]</scope>
    <source>
        <strain evidence="1 2">2631</strain>
    </source>
</reference>
<accession>A0A409XWM1</accession>
<evidence type="ECO:0000313" key="1">
    <source>
        <dbReference type="EMBL" id="PPQ95131.1"/>
    </source>
</evidence>
<gene>
    <name evidence="1" type="ORF">CVT25_011674</name>
</gene>
<dbReference type="InParanoid" id="A0A409XWM1"/>
<dbReference type="Proteomes" id="UP000283269">
    <property type="component" value="Unassembled WGS sequence"/>
</dbReference>
<protein>
    <submittedName>
        <fullName evidence="1">Uncharacterized protein</fullName>
    </submittedName>
</protein>
<dbReference type="EMBL" id="NHYD01000088">
    <property type="protein sequence ID" value="PPQ95131.1"/>
    <property type="molecule type" value="Genomic_DNA"/>
</dbReference>
<comment type="caution">
    <text evidence="1">The sequence shown here is derived from an EMBL/GenBank/DDBJ whole genome shotgun (WGS) entry which is preliminary data.</text>
</comment>
<name>A0A409XWM1_PSICY</name>
<organism evidence="1 2">
    <name type="scientific">Psilocybe cyanescens</name>
    <dbReference type="NCBI Taxonomy" id="93625"/>
    <lineage>
        <taxon>Eukaryota</taxon>
        <taxon>Fungi</taxon>
        <taxon>Dikarya</taxon>
        <taxon>Basidiomycota</taxon>
        <taxon>Agaricomycotina</taxon>
        <taxon>Agaricomycetes</taxon>
        <taxon>Agaricomycetidae</taxon>
        <taxon>Agaricales</taxon>
        <taxon>Agaricineae</taxon>
        <taxon>Strophariaceae</taxon>
        <taxon>Psilocybe</taxon>
    </lineage>
</organism>